<dbReference type="AlphaFoldDB" id="T1J325"/>
<dbReference type="EnsemblMetazoa" id="SMAR007983-RA">
    <property type="protein sequence ID" value="SMAR007983-PA"/>
    <property type="gene ID" value="SMAR007983"/>
</dbReference>
<dbReference type="EMBL" id="JH431820">
    <property type="status" value="NOT_ANNOTATED_CDS"/>
    <property type="molecule type" value="Genomic_DNA"/>
</dbReference>
<sequence length="165" mass="18582">MNITLLNLWYPKTNISIDADVRCLYAINSTQCEANDWLKYTFIDTTVGPCLIFYSSSLKKIMDIKFIILMVCAFAVLAQNVLASEETENSDNDILERYSHGPDRKNFQKCLRVNANCDLNADNCCSVVGFQYICRTGLWGSWGTPSCDYEFKSSGGRNGGRRSVP</sequence>
<accession>T1J325</accession>
<evidence type="ECO:0000313" key="1">
    <source>
        <dbReference type="EnsemblMetazoa" id="SMAR007983-PA"/>
    </source>
</evidence>
<name>T1J325_STRMM</name>
<reference evidence="1" key="2">
    <citation type="submission" date="2015-02" db="UniProtKB">
        <authorList>
            <consortium name="EnsemblMetazoa"/>
        </authorList>
    </citation>
    <scope>IDENTIFICATION</scope>
</reference>
<reference evidence="2" key="1">
    <citation type="submission" date="2011-05" db="EMBL/GenBank/DDBJ databases">
        <authorList>
            <person name="Richards S.R."/>
            <person name="Qu J."/>
            <person name="Jiang H."/>
            <person name="Jhangiani S.N."/>
            <person name="Agravi P."/>
            <person name="Goodspeed R."/>
            <person name="Gross S."/>
            <person name="Mandapat C."/>
            <person name="Jackson L."/>
            <person name="Mathew T."/>
            <person name="Pu L."/>
            <person name="Thornton R."/>
            <person name="Saada N."/>
            <person name="Wilczek-Boney K.B."/>
            <person name="Lee S."/>
            <person name="Kovar C."/>
            <person name="Wu Y."/>
            <person name="Scherer S.E."/>
            <person name="Worley K.C."/>
            <person name="Muzny D.M."/>
            <person name="Gibbs R."/>
        </authorList>
    </citation>
    <scope>NUCLEOTIDE SEQUENCE</scope>
    <source>
        <strain evidence="2">Brora</strain>
    </source>
</reference>
<proteinExistence type="predicted"/>
<keyword evidence="2" id="KW-1185">Reference proteome</keyword>
<dbReference type="HOGENOM" id="CLU_1612903_0_0_1"/>
<dbReference type="Proteomes" id="UP000014500">
    <property type="component" value="Unassembled WGS sequence"/>
</dbReference>
<evidence type="ECO:0000313" key="2">
    <source>
        <dbReference type="Proteomes" id="UP000014500"/>
    </source>
</evidence>
<organism evidence="1 2">
    <name type="scientific">Strigamia maritima</name>
    <name type="common">European centipede</name>
    <name type="synonym">Geophilus maritimus</name>
    <dbReference type="NCBI Taxonomy" id="126957"/>
    <lineage>
        <taxon>Eukaryota</taxon>
        <taxon>Metazoa</taxon>
        <taxon>Ecdysozoa</taxon>
        <taxon>Arthropoda</taxon>
        <taxon>Myriapoda</taxon>
        <taxon>Chilopoda</taxon>
        <taxon>Pleurostigmophora</taxon>
        <taxon>Geophilomorpha</taxon>
        <taxon>Linotaeniidae</taxon>
        <taxon>Strigamia</taxon>
    </lineage>
</organism>
<protein>
    <submittedName>
        <fullName evidence="1">Uncharacterized protein</fullName>
    </submittedName>
</protein>